<dbReference type="InterPro" id="IPR000032">
    <property type="entry name" value="HPr-like"/>
</dbReference>
<dbReference type="InterPro" id="IPR001020">
    <property type="entry name" value="PTS_HPr_His_P_site"/>
</dbReference>
<keyword evidence="4" id="KW-0598">Phosphotransferase system</keyword>
<dbReference type="AlphaFoldDB" id="A0A1G1L2V6"/>
<evidence type="ECO:0000256" key="2">
    <source>
        <dbReference type="ARBA" id="ARBA00010736"/>
    </source>
</evidence>
<proteinExistence type="inferred from homology"/>
<dbReference type="EMBL" id="MHFR01000013">
    <property type="protein sequence ID" value="OGW99209.1"/>
    <property type="molecule type" value="Genomic_DNA"/>
</dbReference>
<organism evidence="6 7">
    <name type="scientific">Candidatus Danuiimicrobium aquiferis</name>
    <dbReference type="NCBI Taxonomy" id="1801832"/>
    <lineage>
        <taxon>Bacteria</taxon>
        <taxon>Pseudomonadati</taxon>
        <taxon>Candidatus Omnitrophota</taxon>
        <taxon>Candidatus Danuiimicrobium</taxon>
    </lineage>
</organism>
<evidence type="ECO:0000256" key="1">
    <source>
        <dbReference type="ARBA" id="ARBA00004496"/>
    </source>
</evidence>
<dbReference type="InterPro" id="IPR050399">
    <property type="entry name" value="HPr"/>
</dbReference>
<sequence length="91" mass="10044">MPVVEKKFTVNNKLGLHARPASLFVRTANKYECDFIVQKGKQKVNGKSIMGIMMLAAGPGSRIIIKAIGSDAKKAMDELTKLFEDNFGEKE</sequence>
<dbReference type="GO" id="GO:0005737">
    <property type="term" value="C:cytoplasm"/>
    <property type="evidence" value="ECO:0007669"/>
    <property type="project" value="UniProtKB-SubCell"/>
</dbReference>
<dbReference type="NCBIfam" id="TIGR01003">
    <property type="entry name" value="PTS_HPr_family"/>
    <property type="match status" value="1"/>
</dbReference>
<evidence type="ECO:0000313" key="6">
    <source>
        <dbReference type="EMBL" id="OGW99209.1"/>
    </source>
</evidence>
<gene>
    <name evidence="6" type="ORF">A3G33_10170</name>
</gene>
<evidence type="ECO:0000256" key="4">
    <source>
        <dbReference type="ARBA" id="ARBA00022683"/>
    </source>
</evidence>
<dbReference type="PANTHER" id="PTHR33705:SF2">
    <property type="entry name" value="PHOSPHOCARRIER PROTEIN NPR"/>
    <property type="match status" value="1"/>
</dbReference>
<evidence type="ECO:0000313" key="7">
    <source>
        <dbReference type="Proteomes" id="UP000178187"/>
    </source>
</evidence>
<comment type="subcellular location">
    <subcellularLocation>
        <location evidence="1">Cytoplasm</location>
    </subcellularLocation>
</comment>
<evidence type="ECO:0000259" key="5">
    <source>
        <dbReference type="PROSITE" id="PS51350"/>
    </source>
</evidence>
<name>A0A1G1L2V6_9BACT</name>
<dbReference type="GO" id="GO:0009401">
    <property type="term" value="P:phosphoenolpyruvate-dependent sugar phosphotransferase system"/>
    <property type="evidence" value="ECO:0007669"/>
    <property type="project" value="UniProtKB-KW"/>
</dbReference>
<protein>
    <submittedName>
        <fullName evidence="6">Phosphocarrier protein HPr</fullName>
    </submittedName>
</protein>
<feature type="domain" description="HPr" evidence="5">
    <location>
        <begin position="3"/>
        <end position="90"/>
    </location>
</feature>
<comment type="similarity">
    <text evidence="2">Belongs to the HPr family.</text>
</comment>
<comment type="caution">
    <text evidence="6">The sequence shown here is derived from an EMBL/GenBank/DDBJ whole genome shotgun (WGS) entry which is preliminary data.</text>
</comment>
<dbReference type="PANTHER" id="PTHR33705">
    <property type="entry name" value="PHOSPHOCARRIER PROTEIN HPR"/>
    <property type="match status" value="1"/>
</dbReference>
<dbReference type="PROSITE" id="PS51350">
    <property type="entry name" value="PTS_HPR_DOM"/>
    <property type="match status" value="1"/>
</dbReference>
<dbReference type="Proteomes" id="UP000178187">
    <property type="component" value="Unassembled WGS sequence"/>
</dbReference>
<dbReference type="PRINTS" id="PR00107">
    <property type="entry name" value="PHOSPHOCPHPR"/>
</dbReference>
<accession>A0A1G1L2V6</accession>
<dbReference type="PROSITE" id="PS00369">
    <property type="entry name" value="PTS_HPR_HIS"/>
    <property type="match status" value="1"/>
</dbReference>
<dbReference type="Gene3D" id="3.30.1340.10">
    <property type="entry name" value="HPr-like"/>
    <property type="match status" value="1"/>
</dbReference>
<reference evidence="6 7" key="1">
    <citation type="journal article" date="2016" name="Nat. Commun.">
        <title>Thousands of microbial genomes shed light on interconnected biogeochemical processes in an aquifer system.</title>
        <authorList>
            <person name="Anantharaman K."/>
            <person name="Brown C.T."/>
            <person name="Hug L.A."/>
            <person name="Sharon I."/>
            <person name="Castelle C.J."/>
            <person name="Probst A.J."/>
            <person name="Thomas B.C."/>
            <person name="Singh A."/>
            <person name="Wilkins M.J."/>
            <person name="Karaoz U."/>
            <person name="Brodie E.L."/>
            <person name="Williams K.H."/>
            <person name="Hubbard S.S."/>
            <person name="Banfield J.F."/>
        </authorList>
    </citation>
    <scope>NUCLEOTIDE SEQUENCE [LARGE SCALE GENOMIC DNA]</scope>
</reference>
<keyword evidence="3" id="KW-0963">Cytoplasm</keyword>
<dbReference type="SUPFAM" id="SSF55594">
    <property type="entry name" value="HPr-like"/>
    <property type="match status" value="1"/>
</dbReference>
<dbReference type="CDD" id="cd00367">
    <property type="entry name" value="PTS-HPr_like"/>
    <property type="match status" value="1"/>
</dbReference>
<dbReference type="InterPro" id="IPR035895">
    <property type="entry name" value="HPr-like_sf"/>
</dbReference>
<evidence type="ECO:0000256" key="3">
    <source>
        <dbReference type="ARBA" id="ARBA00022490"/>
    </source>
</evidence>
<dbReference type="Pfam" id="PF00381">
    <property type="entry name" value="PTS-HPr"/>
    <property type="match status" value="1"/>
</dbReference>